<dbReference type="Proteomes" id="UP001589867">
    <property type="component" value="Unassembled WGS sequence"/>
</dbReference>
<dbReference type="RefSeq" id="WP_377255580.1">
    <property type="nucleotide sequence ID" value="NZ_JBHLUH010000059.1"/>
</dbReference>
<name>A0ABV6MA90_9ACTN</name>
<accession>A0ABV6MA90</accession>
<feature type="region of interest" description="Disordered" evidence="1">
    <location>
        <begin position="32"/>
        <end position="55"/>
    </location>
</feature>
<reference evidence="2 3" key="1">
    <citation type="submission" date="2024-09" db="EMBL/GenBank/DDBJ databases">
        <authorList>
            <person name="Sun Q."/>
            <person name="Mori K."/>
        </authorList>
    </citation>
    <scope>NUCLEOTIDE SEQUENCE [LARGE SCALE GENOMIC DNA]</scope>
    <source>
        <strain evidence="2 3">TBRC 3947</strain>
    </source>
</reference>
<evidence type="ECO:0000256" key="1">
    <source>
        <dbReference type="SAM" id="MobiDB-lite"/>
    </source>
</evidence>
<evidence type="ECO:0000313" key="2">
    <source>
        <dbReference type="EMBL" id="MFC0531333.1"/>
    </source>
</evidence>
<proteinExistence type="predicted"/>
<sequence length="131" mass="12992">MLGVFDAAADSAADLTVRADGLEHRIVELGVRPGGPRQPGIGDQVPAAGVGSDGPRRYAQRVSGGDDGLVTVETHERRSPPVVGHLGAVVGQLADGVPVQARKDAVAVAVAGGDLCAVGAQVVGGDGCRAP</sequence>
<comment type="caution">
    <text evidence="2">The sequence shown here is derived from an EMBL/GenBank/DDBJ whole genome shotgun (WGS) entry which is preliminary data.</text>
</comment>
<organism evidence="2 3">
    <name type="scientific">Phytohabitans kaempferiae</name>
    <dbReference type="NCBI Taxonomy" id="1620943"/>
    <lineage>
        <taxon>Bacteria</taxon>
        <taxon>Bacillati</taxon>
        <taxon>Actinomycetota</taxon>
        <taxon>Actinomycetes</taxon>
        <taxon>Micromonosporales</taxon>
        <taxon>Micromonosporaceae</taxon>
    </lineage>
</organism>
<protein>
    <submittedName>
        <fullName evidence="2">Uncharacterized protein</fullName>
    </submittedName>
</protein>
<keyword evidence="3" id="KW-1185">Reference proteome</keyword>
<gene>
    <name evidence="2" type="ORF">ACFFIA_27185</name>
</gene>
<dbReference type="EMBL" id="JBHLUH010000059">
    <property type="protein sequence ID" value="MFC0531333.1"/>
    <property type="molecule type" value="Genomic_DNA"/>
</dbReference>
<evidence type="ECO:0000313" key="3">
    <source>
        <dbReference type="Proteomes" id="UP001589867"/>
    </source>
</evidence>